<comment type="similarity">
    <text evidence="6">Belongs to the dicarboxylate/amino acid:cation symporter (DAACS) (TC 2.A.23) family.</text>
</comment>
<evidence type="ECO:0000256" key="1">
    <source>
        <dbReference type="ARBA" id="ARBA00004141"/>
    </source>
</evidence>
<evidence type="ECO:0000256" key="6">
    <source>
        <dbReference type="RuleBase" id="RU361216"/>
    </source>
</evidence>
<dbReference type="GeneTree" id="ENSGT00940000159972"/>
<keyword evidence="2 6" id="KW-0813">Transport</keyword>
<dbReference type="GO" id="GO:0005313">
    <property type="term" value="F:L-glutamate transmembrane transporter activity"/>
    <property type="evidence" value="ECO:0007669"/>
    <property type="project" value="TreeGrafter"/>
</dbReference>
<comment type="caution">
    <text evidence="6">Lacks conserved residue(s) required for the propagation of feature annotation.</text>
</comment>
<protein>
    <recommendedName>
        <fullName evidence="6">Amino acid transporter</fullName>
    </recommendedName>
</protein>
<dbReference type="PRINTS" id="PR00173">
    <property type="entry name" value="EDTRNSPORT"/>
</dbReference>
<dbReference type="GO" id="GO:0005886">
    <property type="term" value="C:plasma membrane"/>
    <property type="evidence" value="ECO:0007669"/>
    <property type="project" value="TreeGrafter"/>
</dbReference>
<keyword evidence="4 6" id="KW-1133">Transmembrane helix</keyword>
<keyword evidence="5 6" id="KW-0472">Membrane</keyword>
<feature type="transmembrane region" description="Helical" evidence="6">
    <location>
        <begin position="139"/>
        <end position="159"/>
    </location>
</feature>
<dbReference type="GO" id="GO:0015175">
    <property type="term" value="F:neutral L-amino acid transmembrane transporter activity"/>
    <property type="evidence" value="ECO:0007669"/>
    <property type="project" value="TreeGrafter"/>
</dbReference>
<accession>H3DDF3</accession>
<dbReference type="Ensembl" id="ENSTNIT00000018773.1">
    <property type="protein sequence ID" value="ENSTNIP00000018546.1"/>
    <property type="gene ID" value="ENSTNIG00000015476.1"/>
</dbReference>
<dbReference type="InterPro" id="IPR050746">
    <property type="entry name" value="DAACS"/>
</dbReference>
<evidence type="ECO:0000256" key="3">
    <source>
        <dbReference type="ARBA" id="ARBA00022692"/>
    </source>
</evidence>
<dbReference type="Gene3D" id="1.10.3860.10">
    <property type="entry name" value="Sodium:dicarboxylate symporter"/>
    <property type="match status" value="1"/>
</dbReference>
<dbReference type="Pfam" id="PF00375">
    <property type="entry name" value="SDF"/>
    <property type="match status" value="1"/>
</dbReference>
<feature type="transmembrane region" description="Helical" evidence="6">
    <location>
        <begin position="29"/>
        <end position="51"/>
    </location>
</feature>
<organism evidence="7 8">
    <name type="scientific">Tetraodon nigroviridis</name>
    <name type="common">Spotted green pufferfish</name>
    <name type="synonym">Chelonodon nigroviridis</name>
    <dbReference type="NCBI Taxonomy" id="99883"/>
    <lineage>
        <taxon>Eukaryota</taxon>
        <taxon>Metazoa</taxon>
        <taxon>Chordata</taxon>
        <taxon>Craniata</taxon>
        <taxon>Vertebrata</taxon>
        <taxon>Euteleostomi</taxon>
        <taxon>Actinopterygii</taxon>
        <taxon>Neopterygii</taxon>
        <taxon>Teleostei</taxon>
        <taxon>Neoteleostei</taxon>
        <taxon>Acanthomorphata</taxon>
        <taxon>Eupercaria</taxon>
        <taxon>Tetraodontiformes</taxon>
        <taxon>Tetradontoidea</taxon>
        <taxon>Tetraodontidae</taxon>
        <taxon>Tetraodon</taxon>
    </lineage>
</organism>
<evidence type="ECO:0000313" key="7">
    <source>
        <dbReference type="Ensembl" id="ENSTNIP00000018546.1"/>
    </source>
</evidence>
<sequence>MVLPLIVSSLVTGLSSMDRKVSGKMGKYAVAYYTFTTLIAVFTGIVLVLTIKPGKGSKDSSLGNLRNLDSIQTVDAFLDLIRNMIPNNLVEACFKQYKTVYKKTVPQNLTEALNVTESQKAFSIIAFPPQEELVPVPSYFAGVNALGLVVFSVCLGLVIGSMKQQGQVLQDFFDSLNEAIMRLVSIIIWYTPVGILFLITGKILEMSNLAEMGSQLGMYTASVIVGLVLLVLIVLPLLLDMANQKHPYMLLLITALGPSPITFRCLEDVTSKWCGSVPPVGATLNMDGTFRYEAVAAIFIAQVNGMELNF</sequence>
<evidence type="ECO:0000256" key="2">
    <source>
        <dbReference type="ARBA" id="ARBA00022448"/>
    </source>
</evidence>
<dbReference type="InParanoid" id="H3DDF3"/>
<dbReference type="InterPro" id="IPR036458">
    <property type="entry name" value="Na:dicarbo_symporter_sf"/>
</dbReference>
<dbReference type="PANTHER" id="PTHR11958">
    <property type="entry name" value="SODIUM/DICARBOXYLATE SYMPORTER-RELATED"/>
    <property type="match status" value="1"/>
</dbReference>
<reference evidence="7" key="3">
    <citation type="submission" date="2025-09" db="UniProtKB">
        <authorList>
            <consortium name="Ensembl"/>
        </authorList>
    </citation>
    <scope>IDENTIFICATION</scope>
</reference>
<dbReference type="HOGENOM" id="CLU_019375_3_3_1"/>
<dbReference type="PANTHER" id="PTHR11958:SF67">
    <property type="entry name" value="EXCITATORY AMINO ACID TRANSPORTER 4"/>
    <property type="match status" value="1"/>
</dbReference>
<keyword evidence="8" id="KW-1185">Reference proteome</keyword>
<dbReference type="AlphaFoldDB" id="H3DDF3"/>
<dbReference type="OMA" id="QGHEGIH"/>
<keyword evidence="6" id="KW-0769">Symport</keyword>
<reference evidence="8" key="1">
    <citation type="journal article" date="2004" name="Nature">
        <title>Genome duplication in the teleost fish Tetraodon nigroviridis reveals the early vertebrate proto-karyotype.</title>
        <authorList>
            <person name="Jaillon O."/>
            <person name="Aury J.-M."/>
            <person name="Brunet F."/>
            <person name="Petit J.-L."/>
            <person name="Stange-Thomann N."/>
            <person name="Mauceli E."/>
            <person name="Bouneau L."/>
            <person name="Fischer C."/>
            <person name="Ozouf-Costaz C."/>
            <person name="Bernot A."/>
            <person name="Nicaud S."/>
            <person name="Jaffe D."/>
            <person name="Fisher S."/>
            <person name="Lutfalla G."/>
            <person name="Dossat C."/>
            <person name="Segurens B."/>
            <person name="Dasilva C."/>
            <person name="Salanoubat M."/>
            <person name="Levy M."/>
            <person name="Boudet N."/>
            <person name="Castellano S."/>
            <person name="Anthouard V."/>
            <person name="Jubin C."/>
            <person name="Castelli V."/>
            <person name="Katinka M."/>
            <person name="Vacherie B."/>
            <person name="Biemont C."/>
            <person name="Skalli Z."/>
            <person name="Cattolico L."/>
            <person name="Poulain J."/>
            <person name="De Berardinis V."/>
            <person name="Cruaud C."/>
            <person name="Duprat S."/>
            <person name="Brottier P."/>
            <person name="Coutanceau J.-P."/>
            <person name="Gouzy J."/>
            <person name="Parra G."/>
            <person name="Lardier G."/>
            <person name="Chapple C."/>
            <person name="McKernan K.J."/>
            <person name="McEwan P."/>
            <person name="Bosak S."/>
            <person name="Kellis M."/>
            <person name="Volff J.-N."/>
            <person name="Guigo R."/>
            <person name="Zody M.C."/>
            <person name="Mesirov J."/>
            <person name="Lindblad-Toh K."/>
            <person name="Birren B."/>
            <person name="Nusbaum C."/>
            <person name="Kahn D."/>
            <person name="Robinson-Rechavi M."/>
            <person name="Laudet V."/>
            <person name="Schachter V."/>
            <person name="Quetier F."/>
            <person name="Saurin W."/>
            <person name="Scarpelli C."/>
            <person name="Wincker P."/>
            <person name="Lander E.S."/>
            <person name="Weissenbach J."/>
            <person name="Roest Crollius H."/>
        </authorList>
    </citation>
    <scope>NUCLEOTIDE SEQUENCE [LARGE SCALE GENOMIC DNA]</scope>
</reference>
<proteinExistence type="inferred from homology"/>
<evidence type="ECO:0000256" key="5">
    <source>
        <dbReference type="ARBA" id="ARBA00023136"/>
    </source>
</evidence>
<dbReference type="InterPro" id="IPR001991">
    <property type="entry name" value="Na-dicarboxylate_symporter"/>
</dbReference>
<evidence type="ECO:0000256" key="4">
    <source>
        <dbReference type="ARBA" id="ARBA00022989"/>
    </source>
</evidence>
<dbReference type="GO" id="GO:0015501">
    <property type="term" value="F:glutamate:sodium symporter activity"/>
    <property type="evidence" value="ECO:0007669"/>
    <property type="project" value="TreeGrafter"/>
</dbReference>
<dbReference type="SUPFAM" id="SSF118215">
    <property type="entry name" value="Proton glutamate symport protein"/>
    <property type="match status" value="1"/>
</dbReference>
<keyword evidence="3 6" id="KW-0812">Transmembrane</keyword>
<evidence type="ECO:0000313" key="8">
    <source>
        <dbReference type="Proteomes" id="UP000007303"/>
    </source>
</evidence>
<feature type="transmembrane region" description="Helical" evidence="6">
    <location>
        <begin position="180"/>
        <end position="204"/>
    </location>
</feature>
<comment type="subcellular location">
    <subcellularLocation>
        <location evidence="1 6">Membrane</location>
        <topology evidence="1 6">Multi-pass membrane protein</topology>
    </subcellularLocation>
</comment>
<reference evidence="7" key="2">
    <citation type="submission" date="2025-08" db="UniProtKB">
        <authorList>
            <consortium name="Ensembl"/>
        </authorList>
    </citation>
    <scope>IDENTIFICATION</scope>
</reference>
<name>H3DDF3_TETNG</name>
<dbReference type="Proteomes" id="UP000007303">
    <property type="component" value="Unassembled WGS sequence"/>
</dbReference>
<feature type="transmembrane region" description="Helical" evidence="6">
    <location>
        <begin position="216"/>
        <end position="239"/>
    </location>
</feature>